<gene>
    <name evidence="1" type="ORF">G4177_12370</name>
</gene>
<dbReference type="RefSeq" id="WP_193348375.1">
    <property type="nucleotide sequence ID" value="NZ_JAAIYO010000003.1"/>
</dbReference>
<accession>A0ABR9PM38</accession>
<reference evidence="1 2" key="1">
    <citation type="submission" date="2020-02" db="EMBL/GenBank/DDBJ databases">
        <authorList>
            <person name="Babadi Z.K."/>
            <person name="Risdian C."/>
            <person name="Ebrahimipour G.H."/>
            <person name="Wink J."/>
        </authorList>
    </citation>
    <scope>NUCLEOTIDE SEQUENCE [LARGE SCALE GENOMIC DNA]</scope>
    <source>
        <strain evidence="1 2">ZKHCc1 1396</strain>
    </source>
</reference>
<comment type="caution">
    <text evidence="1">The sequence shown here is derived from an EMBL/GenBank/DDBJ whole genome shotgun (WGS) entry which is preliminary data.</text>
</comment>
<sequence length="135" mass="14622">MGNTAATVFLANEAAERSFPRTLAETDTRTRTRCPEDHRGRIQAQGGGLEKSVPWMQCLPPPAAQGVAWAGAVYAMLTKREKEERATAFAQLTRWVLARPPAGVSAVVKMSFPKPALRGGIRMDVEVLAGKAFNV</sequence>
<name>A0ABR9PM38_9BACT</name>
<evidence type="ECO:0000313" key="2">
    <source>
        <dbReference type="Proteomes" id="UP001516472"/>
    </source>
</evidence>
<evidence type="ECO:0000313" key="1">
    <source>
        <dbReference type="EMBL" id="MBE4748956.1"/>
    </source>
</evidence>
<proteinExistence type="predicted"/>
<dbReference type="EMBL" id="JAAIYO010000003">
    <property type="protein sequence ID" value="MBE4748956.1"/>
    <property type="molecule type" value="Genomic_DNA"/>
</dbReference>
<dbReference type="Proteomes" id="UP001516472">
    <property type="component" value="Unassembled WGS sequence"/>
</dbReference>
<protein>
    <submittedName>
        <fullName evidence="1">Uncharacterized protein</fullName>
    </submittedName>
</protein>
<organism evidence="1 2">
    <name type="scientific">Corallococcus soli</name>
    <dbReference type="NCBI Taxonomy" id="2710757"/>
    <lineage>
        <taxon>Bacteria</taxon>
        <taxon>Pseudomonadati</taxon>
        <taxon>Myxococcota</taxon>
        <taxon>Myxococcia</taxon>
        <taxon>Myxococcales</taxon>
        <taxon>Cystobacterineae</taxon>
        <taxon>Myxococcaceae</taxon>
        <taxon>Corallococcus</taxon>
    </lineage>
</organism>
<keyword evidence="2" id="KW-1185">Reference proteome</keyword>